<evidence type="ECO:0000256" key="1">
    <source>
        <dbReference type="SAM" id="MobiDB-lite"/>
    </source>
</evidence>
<feature type="compositionally biased region" description="Basic and acidic residues" evidence="1">
    <location>
        <begin position="61"/>
        <end position="77"/>
    </location>
</feature>
<accession>A0A5N0THV6</accession>
<dbReference type="EMBL" id="VYUY01000007">
    <property type="protein sequence ID" value="KAA9134582.1"/>
    <property type="molecule type" value="Genomic_DNA"/>
</dbReference>
<feature type="compositionally biased region" description="Basic and acidic residues" evidence="1">
    <location>
        <begin position="29"/>
        <end position="39"/>
    </location>
</feature>
<comment type="caution">
    <text evidence="2">The sequence shown here is derived from an EMBL/GenBank/DDBJ whole genome shotgun (WGS) entry which is preliminary data.</text>
</comment>
<feature type="compositionally biased region" description="Basic and acidic residues" evidence="1">
    <location>
        <begin position="85"/>
        <end position="104"/>
    </location>
</feature>
<keyword evidence="3" id="KW-1185">Reference proteome</keyword>
<protein>
    <submittedName>
        <fullName evidence="2">Uncharacterized protein</fullName>
    </submittedName>
</protein>
<name>A0A5N0THV6_9MICO</name>
<evidence type="ECO:0000313" key="2">
    <source>
        <dbReference type="EMBL" id="KAA9134582.1"/>
    </source>
</evidence>
<organism evidence="2 3">
    <name type="scientific">Microbacterium caowuchunii</name>
    <dbReference type="NCBI Taxonomy" id="2614638"/>
    <lineage>
        <taxon>Bacteria</taxon>
        <taxon>Bacillati</taxon>
        <taxon>Actinomycetota</taxon>
        <taxon>Actinomycetes</taxon>
        <taxon>Micrococcales</taxon>
        <taxon>Microbacteriaceae</taxon>
        <taxon>Microbacterium</taxon>
    </lineage>
</organism>
<evidence type="ECO:0000313" key="3">
    <source>
        <dbReference type="Proteomes" id="UP000326838"/>
    </source>
</evidence>
<dbReference type="RefSeq" id="WP_150892879.1">
    <property type="nucleotide sequence ID" value="NZ_VYUY01000007.1"/>
</dbReference>
<sequence length="270" mass="28817">MAGVADDELAALRARAYGPDADIDADPEALARLRQLERIEDGEEESPEEPGHALGGTRARVVPDARRSPHGHARPEAGDPTARPGRREGPGEPSRDRDGSERPPHPQGLILASRVRAGWIASLIAVAAVATTLTAWSLPFGVRDDQHHDARMAVVEGAASPDLIRRLGAAEVGTVRAFGEYHGLEVFATQYCLHVVLNRERGPMFTDCAGGGLSPIVDVYVPATGAPGYTSARSDYPQELTRHVPDGAVIRFERRGDAVLVDEGDIPGAR</sequence>
<proteinExistence type="predicted"/>
<dbReference type="Proteomes" id="UP000326838">
    <property type="component" value="Unassembled WGS sequence"/>
</dbReference>
<reference evidence="3" key="1">
    <citation type="submission" date="2019-09" db="EMBL/GenBank/DDBJ databases">
        <title>Mumia zhuanghuii sp. nov. isolated from the intestinal contents of plateau pika (Ochotona curzoniae) in the Qinghai-Tibet plateau of China.</title>
        <authorList>
            <person name="Tian Z."/>
        </authorList>
    </citation>
    <scope>NUCLEOTIDE SEQUENCE [LARGE SCALE GENOMIC DNA]</scope>
    <source>
        <strain evidence="3">L-033</strain>
    </source>
</reference>
<feature type="region of interest" description="Disordered" evidence="1">
    <location>
        <begin position="15"/>
        <end position="107"/>
    </location>
</feature>
<dbReference type="AlphaFoldDB" id="A0A5N0THV6"/>
<gene>
    <name evidence="2" type="ORF">F6B40_07465</name>
</gene>